<dbReference type="EMBL" id="MN081869">
    <property type="protein sequence ID" value="QEA08275.1"/>
    <property type="molecule type" value="Genomic_DNA"/>
</dbReference>
<name>A0A5B8RLW8_9VIRU</name>
<sequence>MYIYDNISVFPAKFVTKFHSKYDYSILENSNRILFVAVNSNELITISTFDNCVFFGFAIVNNQSLEVIMAEDNIRNIKIRLLDVVTHLFTDNLYVIQLMLILM</sequence>
<evidence type="ECO:0000313" key="1">
    <source>
        <dbReference type="EMBL" id="QEA08275.1"/>
    </source>
</evidence>
<protein>
    <submittedName>
        <fullName evidence="1">Uncharacterized protein</fullName>
    </submittedName>
</protein>
<organism evidence="1">
    <name type="scientific">Iridovirus Liz-CrIV</name>
    <dbReference type="NCBI Taxonomy" id="2594309"/>
    <lineage>
        <taxon>Viruses</taxon>
        <taxon>Varidnaviria</taxon>
        <taxon>Bamfordvirae</taxon>
        <taxon>Nucleocytoviricota</taxon>
        <taxon>Megaviricetes</taxon>
        <taxon>Pimascovirales</taxon>
        <taxon>Pimascovirales incertae sedis</taxon>
        <taxon>Iridoviridae</taxon>
    </lineage>
</organism>
<proteinExistence type="predicted"/>
<reference evidence="1" key="1">
    <citation type="journal article" date="2019" name="Viruses">
        <title>Detection and Characterization of Invertebrate Iridoviruses Found in Reptiles and Prey Insects in Europe over the Past Two Decades.</title>
        <authorList>
            <person name="Papp T."/>
            <person name="Marschang R.E."/>
        </authorList>
    </citation>
    <scope>NUCLEOTIDE SEQUENCE</scope>
    <source>
        <strain evidence="1">Liz-CrIV</strain>
    </source>
</reference>
<accession>A0A5B8RLW8</accession>